<dbReference type="InterPro" id="IPR036390">
    <property type="entry name" value="WH_DNA-bd_sf"/>
</dbReference>
<dbReference type="OrthoDB" id="162531at2"/>
<reference evidence="7 8" key="1">
    <citation type="submission" date="2019-04" db="EMBL/GenBank/DDBJ databases">
        <title>Genome sequencing of Clostridium botulinum Groups I-IV and Clostridium butyricum.</title>
        <authorList>
            <person name="Brunt J."/>
            <person name="Van Vliet A.H.M."/>
            <person name="Stringer S.C."/>
            <person name="Carter A.T."/>
            <person name="Peck M.W."/>
        </authorList>
    </citation>
    <scope>NUCLEOTIDE SEQUENCE [LARGE SCALE GENOMIC DNA]</scope>
    <source>
        <strain evidence="5 8">1605</strain>
        <strain evidence="6 7">CB-K-33E</strain>
    </source>
</reference>
<feature type="domain" description="HTH marR-type" evidence="4">
    <location>
        <begin position="13"/>
        <end position="154"/>
    </location>
</feature>
<dbReference type="Proteomes" id="UP000473681">
    <property type="component" value="Unassembled WGS sequence"/>
</dbReference>
<dbReference type="Gene3D" id="1.10.10.10">
    <property type="entry name" value="Winged helix-like DNA-binding domain superfamily/Winged helix DNA-binding domain"/>
    <property type="match status" value="1"/>
</dbReference>
<sequence length="161" mass="18911">MEKSNRDNLYKSNDNIFIDPLEVIAKITTVSELANRINDEFYKQFKLTRIQFRTLYFLHVFMKEGCSLSELSKKLHISKPSASNLIDRMESSGLVTRISNSEDHRSIKILITSEGIKIIEQAINRDKDFRLQVLNFLSDEERQTLYKILVKMEKNMTENFL</sequence>
<dbReference type="PANTHER" id="PTHR42756">
    <property type="entry name" value="TRANSCRIPTIONAL REGULATOR, MARR"/>
    <property type="match status" value="1"/>
</dbReference>
<dbReference type="GO" id="GO:0003677">
    <property type="term" value="F:DNA binding"/>
    <property type="evidence" value="ECO:0007669"/>
    <property type="project" value="UniProtKB-KW"/>
</dbReference>
<comment type="caution">
    <text evidence="5">The sequence shown here is derived from an EMBL/GenBank/DDBJ whole genome shotgun (WGS) entry which is preliminary data.</text>
</comment>
<evidence type="ECO:0000256" key="3">
    <source>
        <dbReference type="ARBA" id="ARBA00023163"/>
    </source>
</evidence>
<keyword evidence="2" id="KW-0238">DNA-binding</keyword>
<dbReference type="SUPFAM" id="SSF46785">
    <property type="entry name" value="Winged helix' DNA-binding domain"/>
    <property type="match status" value="1"/>
</dbReference>
<evidence type="ECO:0000313" key="6">
    <source>
        <dbReference type="EMBL" id="NFN33658.1"/>
    </source>
</evidence>
<dbReference type="RefSeq" id="WP_053342668.1">
    <property type="nucleotide sequence ID" value="NZ_CP070936.1"/>
</dbReference>
<evidence type="ECO:0000259" key="4">
    <source>
        <dbReference type="PROSITE" id="PS50995"/>
    </source>
</evidence>
<keyword evidence="1" id="KW-0805">Transcription regulation</keyword>
<name>A0A0L9Y5Q1_CLOBO</name>
<dbReference type="PROSITE" id="PS50995">
    <property type="entry name" value="HTH_MARR_2"/>
    <property type="match status" value="1"/>
</dbReference>
<evidence type="ECO:0000313" key="8">
    <source>
        <dbReference type="Proteomes" id="UP000476820"/>
    </source>
</evidence>
<dbReference type="GO" id="GO:0003700">
    <property type="term" value="F:DNA-binding transcription factor activity"/>
    <property type="evidence" value="ECO:0007669"/>
    <property type="project" value="InterPro"/>
</dbReference>
<dbReference type="PANTHER" id="PTHR42756:SF1">
    <property type="entry name" value="TRANSCRIPTIONAL REPRESSOR OF EMRAB OPERON"/>
    <property type="match status" value="1"/>
</dbReference>
<keyword evidence="3" id="KW-0804">Transcription</keyword>
<dbReference type="InterPro" id="IPR036388">
    <property type="entry name" value="WH-like_DNA-bd_sf"/>
</dbReference>
<dbReference type="EMBL" id="SWVK01000001">
    <property type="protein sequence ID" value="NFN33658.1"/>
    <property type="molecule type" value="Genomic_DNA"/>
</dbReference>
<accession>A0A0L9Y5Q1</accession>
<dbReference type="Pfam" id="PF12802">
    <property type="entry name" value="MarR_2"/>
    <property type="match status" value="1"/>
</dbReference>
<dbReference type="InterPro" id="IPR000835">
    <property type="entry name" value="HTH_MarR-typ"/>
</dbReference>
<evidence type="ECO:0000313" key="7">
    <source>
        <dbReference type="Proteomes" id="UP000473681"/>
    </source>
</evidence>
<dbReference type="AlphaFoldDB" id="A0A0L9Y5Q1"/>
<gene>
    <name evidence="5" type="ORF">FC774_10585</name>
    <name evidence="6" type="ORF">FDB51_00645</name>
</gene>
<dbReference type="Proteomes" id="UP000476820">
    <property type="component" value="Unassembled WGS sequence"/>
</dbReference>
<organism evidence="5 8">
    <name type="scientific">Clostridium botulinum</name>
    <dbReference type="NCBI Taxonomy" id="1491"/>
    <lineage>
        <taxon>Bacteria</taxon>
        <taxon>Bacillati</taxon>
        <taxon>Bacillota</taxon>
        <taxon>Clostridia</taxon>
        <taxon>Eubacteriales</taxon>
        <taxon>Clostridiaceae</taxon>
        <taxon>Clostridium</taxon>
    </lineage>
</organism>
<evidence type="ECO:0000313" key="5">
    <source>
        <dbReference type="EMBL" id="NFF88314.1"/>
    </source>
</evidence>
<dbReference type="SMART" id="SM00347">
    <property type="entry name" value="HTH_MARR"/>
    <property type="match status" value="1"/>
</dbReference>
<evidence type="ECO:0000256" key="2">
    <source>
        <dbReference type="ARBA" id="ARBA00023125"/>
    </source>
</evidence>
<protein>
    <submittedName>
        <fullName evidence="5">MarR family transcriptional regulator</fullName>
    </submittedName>
</protein>
<proteinExistence type="predicted"/>
<dbReference type="PRINTS" id="PR00598">
    <property type="entry name" value="HTHMARR"/>
</dbReference>
<dbReference type="EMBL" id="SWOV01000027">
    <property type="protein sequence ID" value="NFF88314.1"/>
    <property type="molecule type" value="Genomic_DNA"/>
</dbReference>
<evidence type="ECO:0000256" key="1">
    <source>
        <dbReference type="ARBA" id="ARBA00023015"/>
    </source>
</evidence>